<sequence>MSSPDYRLNEAENKIWKEILRKLKFNDFEADMKTLNGVPDKNRPVIYKMFQTLYIAYQKSVTDKARLKLVHNHELKKQKVEFLQNQVKLLGEQQKQHQDTLVKQQQQQLQHHETQFGAILVKLDSITEAQKEPEFSTDVYNVETGKTEKKFISKEQLLKLHATTLRIAIKKRKTAEGQKDELAKRVKIAEDKLERYTGEYKKYAHYIKEEANKDKAEIKSLKDTLQQFKSLAQNT</sequence>
<feature type="coiled-coil region" evidence="1">
    <location>
        <begin position="165"/>
        <end position="231"/>
    </location>
</feature>
<evidence type="ECO:0000256" key="1">
    <source>
        <dbReference type="SAM" id="Coils"/>
    </source>
</evidence>
<name>A0A6C0EKC2_9ZZZZ</name>
<dbReference type="AlphaFoldDB" id="A0A6C0EKC2"/>
<reference evidence="2" key="1">
    <citation type="journal article" date="2020" name="Nature">
        <title>Giant virus diversity and host interactions through global metagenomics.</title>
        <authorList>
            <person name="Schulz F."/>
            <person name="Roux S."/>
            <person name="Paez-Espino D."/>
            <person name="Jungbluth S."/>
            <person name="Walsh D.A."/>
            <person name="Denef V.J."/>
            <person name="McMahon K.D."/>
            <person name="Konstantinidis K.T."/>
            <person name="Eloe-Fadrosh E.A."/>
            <person name="Kyrpides N.C."/>
            <person name="Woyke T."/>
        </authorList>
    </citation>
    <scope>NUCLEOTIDE SEQUENCE</scope>
    <source>
        <strain evidence="2">GVMAG-M-3300000115-19</strain>
    </source>
</reference>
<protein>
    <submittedName>
        <fullName evidence="2">Uncharacterized protein</fullName>
    </submittedName>
</protein>
<proteinExistence type="predicted"/>
<accession>A0A6C0EKC2</accession>
<evidence type="ECO:0000313" key="2">
    <source>
        <dbReference type="EMBL" id="QHT27815.1"/>
    </source>
</evidence>
<dbReference type="EMBL" id="MN738842">
    <property type="protein sequence ID" value="QHT27815.1"/>
    <property type="molecule type" value="Genomic_DNA"/>
</dbReference>
<keyword evidence="1" id="KW-0175">Coiled coil</keyword>
<organism evidence="2">
    <name type="scientific">viral metagenome</name>
    <dbReference type="NCBI Taxonomy" id="1070528"/>
    <lineage>
        <taxon>unclassified sequences</taxon>
        <taxon>metagenomes</taxon>
        <taxon>organismal metagenomes</taxon>
    </lineage>
</organism>